<keyword evidence="2" id="KW-1185">Reference proteome</keyword>
<proteinExistence type="predicted"/>
<name>A0ACB8SGP1_9AGAM</name>
<evidence type="ECO:0000313" key="2">
    <source>
        <dbReference type="Proteomes" id="UP000814140"/>
    </source>
</evidence>
<feature type="non-terminal residue" evidence="1">
    <location>
        <position position="1"/>
    </location>
</feature>
<accession>A0ACB8SGP1</accession>
<feature type="non-terminal residue" evidence="1">
    <location>
        <position position="284"/>
    </location>
</feature>
<reference evidence="1" key="1">
    <citation type="submission" date="2021-03" db="EMBL/GenBank/DDBJ databases">
        <authorList>
            <consortium name="DOE Joint Genome Institute"/>
            <person name="Ahrendt S."/>
            <person name="Looney B.P."/>
            <person name="Miyauchi S."/>
            <person name="Morin E."/>
            <person name="Drula E."/>
            <person name="Courty P.E."/>
            <person name="Chicoki N."/>
            <person name="Fauchery L."/>
            <person name="Kohler A."/>
            <person name="Kuo A."/>
            <person name="Labutti K."/>
            <person name="Pangilinan J."/>
            <person name="Lipzen A."/>
            <person name="Riley R."/>
            <person name="Andreopoulos W."/>
            <person name="He G."/>
            <person name="Johnson J."/>
            <person name="Barry K.W."/>
            <person name="Grigoriev I.V."/>
            <person name="Nagy L."/>
            <person name="Hibbett D."/>
            <person name="Henrissat B."/>
            <person name="Matheny P.B."/>
            <person name="Labbe J."/>
            <person name="Martin F."/>
        </authorList>
    </citation>
    <scope>NUCLEOTIDE SEQUENCE</scope>
    <source>
        <strain evidence="1">HHB10654</strain>
    </source>
</reference>
<dbReference type="EMBL" id="MU277285">
    <property type="protein sequence ID" value="KAI0055610.1"/>
    <property type="molecule type" value="Genomic_DNA"/>
</dbReference>
<protein>
    <submittedName>
        <fullName evidence="1">Uncharacterized protein</fullName>
    </submittedName>
</protein>
<dbReference type="Proteomes" id="UP000814140">
    <property type="component" value="Unassembled WGS sequence"/>
</dbReference>
<evidence type="ECO:0000313" key="1">
    <source>
        <dbReference type="EMBL" id="KAI0055610.1"/>
    </source>
</evidence>
<gene>
    <name evidence="1" type="ORF">BV25DRAFT_1736377</name>
</gene>
<organism evidence="1 2">
    <name type="scientific">Artomyces pyxidatus</name>
    <dbReference type="NCBI Taxonomy" id="48021"/>
    <lineage>
        <taxon>Eukaryota</taxon>
        <taxon>Fungi</taxon>
        <taxon>Dikarya</taxon>
        <taxon>Basidiomycota</taxon>
        <taxon>Agaricomycotina</taxon>
        <taxon>Agaricomycetes</taxon>
        <taxon>Russulales</taxon>
        <taxon>Auriscalpiaceae</taxon>
        <taxon>Artomyces</taxon>
    </lineage>
</organism>
<comment type="caution">
    <text evidence="1">The sequence shown here is derived from an EMBL/GenBank/DDBJ whole genome shotgun (WGS) entry which is preliminary data.</text>
</comment>
<reference evidence="1" key="2">
    <citation type="journal article" date="2022" name="New Phytol.">
        <title>Evolutionary transition to the ectomycorrhizal habit in the genomes of a hyperdiverse lineage of mushroom-forming fungi.</title>
        <authorList>
            <person name="Looney B."/>
            <person name="Miyauchi S."/>
            <person name="Morin E."/>
            <person name="Drula E."/>
            <person name="Courty P.E."/>
            <person name="Kohler A."/>
            <person name="Kuo A."/>
            <person name="LaButti K."/>
            <person name="Pangilinan J."/>
            <person name="Lipzen A."/>
            <person name="Riley R."/>
            <person name="Andreopoulos W."/>
            <person name="He G."/>
            <person name="Johnson J."/>
            <person name="Nolan M."/>
            <person name="Tritt A."/>
            <person name="Barry K.W."/>
            <person name="Grigoriev I.V."/>
            <person name="Nagy L.G."/>
            <person name="Hibbett D."/>
            <person name="Henrissat B."/>
            <person name="Matheny P.B."/>
            <person name="Labbe J."/>
            <person name="Martin F.M."/>
        </authorList>
    </citation>
    <scope>NUCLEOTIDE SEQUENCE</scope>
    <source>
        <strain evidence="1">HHB10654</strain>
    </source>
</reference>
<sequence>LPDARGPRVPPRLRVGAELRARARHVVDDGRGVRLRAGQEGRLHERRELQDPVHAPDLGRGARVEQQLLRHAQELQRQRAAGEVHRGQGRHLVRAAQDDAPGAGRPRRVGDRRREGRRLAEGDDPRAHDAHEQPFPQLRRHDEALRRHRAGAVPGALRRRWGVLLAEGQPRCAGPCRAGGDDQEGVRGQESVVGPGRVFPAGAWLHGHVRGHEYGEQAVWEGGGARHAADGRRRVVSEGGQDWGEGVVRVIGEKFVICRQHLDITSFYLTHPFQCCLFILLRSV</sequence>